<dbReference type="PANTHER" id="PTHR30037:SF4">
    <property type="entry name" value="DNA-3-METHYLADENINE GLYCOSYLASE I"/>
    <property type="match status" value="1"/>
</dbReference>
<accession>A0A3A1WK09</accession>
<dbReference type="GO" id="GO:0006284">
    <property type="term" value="P:base-excision repair"/>
    <property type="evidence" value="ECO:0007669"/>
    <property type="project" value="InterPro"/>
</dbReference>
<keyword evidence="1" id="KW-0479">Metal-binding</keyword>
<evidence type="ECO:0000313" key="2">
    <source>
        <dbReference type="EMBL" id="RIX99574.1"/>
    </source>
</evidence>
<dbReference type="AlphaFoldDB" id="A0A3A1WK09"/>
<evidence type="ECO:0000256" key="1">
    <source>
        <dbReference type="PIRSR" id="PIRSR605019-1"/>
    </source>
</evidence>
<keyword evidence="1" id="KW-0862">Zinc</keyword>
<dbReference type="Proteomes" id="UP000265750">
    <property type="component" value="Unassembled WGS sequence"/>
</dbReference>
<dbReference type="GO" id="GO:0046872">
    <property type="term" value="F:metal ion binding"/>
    <property type="evidence" value="ECO:0007669"/>
    <property type="project" value="UniProtKB-KW"/>
</dbReference>
<dbReference type="InterPro" id="IPR005019">
    <property type="entry name" value="Adenine_glyco"/>
</dbReference>
<feature type="binding site" evidence="1">
    <location>
        <position position="33"/>
    </location>
    <ligand>
        <name>Zn(2+)</name>
        <dbReference type="ChEBI" id="CHEBI:29105"/>
    </ligand>
</feature>
<organism evidence="2 3">
    <name type="scientific">Aureimonas flava</name>
    <dbReference type="NCBI Taxonomy" id="2320271"/>
    <lineage>
        <taxon>Bacteria</taxon>
        <taxon>Pseudomonadati</taxon>
        <taxon>Pseudomonadota</taxon>
        <taxon>Alphaproteobacteria</taxon>
        <taxon>Hyphomicrobiales</taxon>
        <taxon>Aurantimonadaceae</taxon>
        <taxon>Aureimonas</taxon>
    </lineage>
</organism>
<dbReference type="OrthoDB" id="9807664at2"/>
<dbReference type="SUPFAM" id="SSF48150">
    <property type="entry name" value="DNA-glycosylase"/>
    <property type="match status" value="1"/>
</dbReference>
<evidence type="ECO:0000313" key="3">
    <source>
        <dbReference type="Proteomes" id="UP000265750"/>
    </source>
</evidence>
<protein>
    <submittedName>
        <fullName evidence="2">DNA-3-methyladenine glycosylase I</fullName>
    </submittedName>
</protein>
<dbReference type="InterPro" id="IPR052891">
    <property type="entry name" value="DNA-3mA_glycosylase"/>
</dbReference>
<name>A0A3A1WK09_9HYPH</name>
<dbReference type="RefSeq" id="WP_119540707.1">
    <property type="nucleotide sequence ID" value="NZ_QYRN01000007.1"/>
</dbReference>
<feature type="binding site" evidence="1">
    <location>
        <position position="198"/>
    </location>
    <ligand>
        <name>Zn(2+)</name>
        <dbReference type="ChEBI" id="CHEBI:29105"/>
    </ligand>
</feature>
<dbReference type="GO" id="GO:0008725">
    <property type="term" value="F:DNA-3-methyladenine glycosylase activity"/>
    <property type="evidence" value="ECO:0007669"/>
    <property type="project" value="InterPro"/>
</dbReference>
<gene>
    <name evidence="2" type="ORF">D3218_13965</name>
</gene>
<feature type="binding site" evidence="1">
    <location>
        <position position="194"/>
    </location>
    <ligand>
        <name>Zn(2+)</name>
        <dbReference type="ChEBI" id="CHEBI:29105"/>
    </ligand>
</feature>
<dbReference type="EMBL" id="QYRN01000007">
    <property type="protein sequence ID" value="RIX99574.1"/>
    <property type="molecule type" value="Genomic_DNA"/>
</dbReference>
<proteinExistence type="predicted"/>
<comment type="caution">
    <text evidence="2">The sequence shown here is derived from an EMBL/GenBank/DDBJ whole genome shotgun (WGS) entry which is preliminary data.</text>
</comment>
<keyword evidence="3" id="KW-1185">Reference proteome</keyword>
<dbReference type="Gene3D" id="1.10.340.30">
    <property type="entry name" value="Hypothetical protein, domain 2"/>
    <property type="match status" value="1"/>
</dbReference>
<feature type="binding site" evidence="1">
    <location>
        <position position="20"/>
    </location>
    <ligand>
        <name>Zn(2+)</name>
        <dbReference type="ChEBI" id="CHEBI:29105"/>
    </ligand>
</feature>
<dbReference type="PANTHER" id="PTHR30037">
    <property type="entry name" value="DNA-3-METHYLADENINE GLYCOSYLASE 1"/>
    <property type="match status" value="1"/>
</dbReference>
<sequence>MGADAGIDGLLAGADGAARCAWAGTGADYVAYHDAEWGRPSADDDRLFEKICLEGFQSGLSWITILRKRESFRHRFAGFRIEAVAEMGEADVESILLDPGVVRHRAKIASTLNNARAARRLRDDTGASLAAFLWRFEPPAEERPARMTPDWLRAHPRTPASERLAKALKGRGFTFFGPTTAYAFLQSMGFVNDHMEGCCARGACERARAGFVRPR</sequence>
<dbReference type="InterPro" id="IPR011257">
    <property type="entry name" value="DNA_glycosylase"/>
</dbReference>
<reference evidence="3" key="1">
    <citation type="submission" date="2018-09" db="EMBL/GenBank/DDBJ databases">
        <authorList>
            <person name="Tuo L."/>
        </authorList>
    </citation>
    <scope>NUCLEOTIDE SEQUENCE [LARGE SCALE GENOMIC DNA]</scope>
    <source>
        <strain evidence="3">M2BS4Y-1</strain>
    </source>
</reference>
<dbReference type="Pfam" id="PF03352">
    <property type="entry name" value="Adenine_glyco"/>
    <property type="match status" value="1"/>
</dbReference>